<keyword evidence="2" id="KW-0812">Transmembrane</keyword>
<proteinExistence type="predicted"/>
<evidence type="ECO:0000256" key="2">
    <source>
        <dbReference type="SAM" id="Phobius"/>
    </source>
</evidence>
<dbReference type="EMBL" id="JBBNAF010000007">
    <property type="protein sequence ID" value="KAK9128022.1"/>
    <property type="molecule type" value="Genomic_DNA"/>
</dbReference>
<dbReference type="AlphaFoldDB" id="A0AAP0J5G8"/>
<evidence type="ECO:0000313" key="4">
    <source>
        <dbReference type="Proteomes" id="UP001420932"/>
    </source>
</evidence>
<sequence length="237" mass="27179">MIIESHLKRHPQEMEQGAGWLEKVFWSVRLSSWRKTARNGLFIHSDRTQKDTPRYMLVLGDFSLLQSTCHSVIRWFPVESTCHAQIHPRVPEKLSHLLHATWQFSICPLASAADACTCKSCKGSCSTNEHTTHGGAHPASSPASSPPITTRHVTQASKINQSDVDTWQRMETNSSQPFDRPRRTYHKQNLILGSFKRVFSESGRGVNYYFFSLLGGLFFLFLFLFHKPLFYTLFLDF</sequence>
<feature type="region of interest" description="Disordered" evidence="1">
    <location>
        <begin position="129"/>
        <end position="151"/>
    </location>
</feature>
<organism evidence="3 4">
    <name type="scientific">Stephania yunnanensis</name>
    <dbReference type="NCBI Taxonomy" id="152371"/>
    <lineage>
        <taxon>Eukaryota</taxon>
        <taxon>Viridiplantae</taxon>
        <taxon>Streptophyta</taxon>
        <taxon>Embryophyta</taxon>
        <taxon>Tracheophyta</taxon>
        <taxon>Spermatophyta</taxon>
        <taxon>Magnoliopsida</taxon>
        <taxon>Ranunculales</taxon>
        <taxon>Menispermaceae</taxon>
        <taxon>Menispermoideae</taxon>
        <taxon>Cissampelideae</taxon>
        <taxon>Stephania</taxon>
    </lineage>
</organism>
<keyword evidence="2" id="KW-1133">Transmembrane helix</keyword>
<dbReference type="Proteomes" id="UP001420932">
    <property type="component" value="Unassembled WGS sequence"/>
</dbReference>
<feature type="transmembrane region" description="Helical" evidence="2">
    <location>
        <begin position="206"/>
        <end position="225"/>
    </location>
</feature>
<feature type="compositionally biased region" description="Low complexity" evidence="1">
    <location>
        <begin position="138"/>
        <end position="147"/>
    </location>
</feature>
<name>A0AAP0J5G8_9MAGN</name>
<protein>
    <submittedName>
        <fullName evidence="3">Uncharacterized protein</fullName>
    </submittedName>
</protein>
<accession>A0AAP0J5G8</accession>
<keyword evidence="4" id="KW-1185">Reference proteome</keyword>
<reference evidence="3 4" key="1">
    <citation type="submission" date="2024-01" db="EMBL/GenBank/DDBJ databases">
        <title>Genome assemblies of Stephania.</title>
        <authorList>
            <person name="Yang L."/>
        </authorList>
    </citation>
    <scope>NUCLEOTIDE SEQUENCE [LARGE SCALE GENOMIC DNA]</scope>
    <source>
        <strain evidence="3">YNDBR</strain>
        <tissue evidence="3">Leaf</tissue>
    </source>
</reference>
<gene>
    <name evidence="3" type="ORF">Syun_016819</name>
</gene>
<evidence type="ECO:0000313" key="3">
    <source>
        <dbReference type="EMBL" id="KAK9128022.1"/>
    </source>
</evidence>
<evidence type="ECO:0000256" key="1">
    <source>
        <dbReference type="SAM" id="MobiDB-lite"/>
    </source>
</evidence>
<keyword evidence="2" id="KW-0472">Membrane</keyword>
<comment type="caution">
    <text evidence="3">The sequence shown here is derived from an EMBL/GenBank/DDBJ whole genome shotgun (WGS) entry which is preliminary data.</text>
</comment>